<dbReference type="PROSITE" id="PS01124">
    <property type="entry name" value="HTH_ARAC_FAMILY_2"/>
    <property type="match status" value="1"/>
</dbReference>
<dbReference type="Pfam" id="PF00072">
    <property type="entry name" value="Response_reg"/>
    <property type="match status" value="1"/>
</dbReference>
<dbReference type="InterPro" id="IPR011006">
    <property type="entry name" value="CheY-like_superfamily"/>
</dbReference>
<reference evidence="7 8" key="1">
    <citation type="submission" date="2018-12" db="EMBL/GenBank/DDBJ databases">
        <title>Bacillus ochoae sp. nov., Paenibacillus whitsoniae sp. nov., Paenibacillus spiritus sp. nov. Isolated from the Mars Exploration Rover during spacecraft assembly.</title>
        <authorList>
            <person name="Seuylemezian A."/>
            <person name="Vaishampayan P."/>
        </authorList>
    </citation>
    <scope>NUCLEOTIDE SEQUENCE [LARGE SCALE GENOMIC DNA]</scope>
    <source>
        <strain evidence="7 8">MER 54</strain>
    </source>
</reference>
<proteinExistence type="predicted"/>
<keyword evidence="3" id="KW-0804">Transcription</keyword>
<keyword evidence="4" id="KW-0597">Phosphoprotein</keyword>
<keyword evidence="2" id="KW-0238">DNA-binding</keyword>
<evidence type="ECO:0000259" key="6">
    <source>
        <dbReference type="PROSITE" id="PS50110"/>
    </source>
</evidence>
<gene>
    <name evidence="7" type="ORF">EJQ19_06350</name>
</gene>
<dbReference type="AlphaFoldDB" id="A0A3S0A6P4"/>
<keyword evidence="8" id="KW-1185">Reference proteome</keyword>
<evidence type="ECO:0000313" key="7">
    <source>
        <dbReference type="EMBL" id="RTE10878.1"/>
    </source>
</evidence>
<evidence type="ECO:0000313" key="8">
    <source>
        <dbReference type="Proteomes" id="UP000276128"/>
    </source>
</evidence>
<dbReference type="PANTHER" id="PTHR43280">
    <property type="entry name" value="ARAC-FAMILY TRANSCRIPTIONAL REGULATOR"/>
    <property type="match status" value="1"/>
</dbReference>
<evidence type="ECO:0000259" key="5">
    <source>
        <dbReference type="PROSITE" id="PS01124"/>
    </source>
</evidence>
<dbReference type="PRINTS" id="PR00032">
    <property type="entry name" value="HTHARAC"/>
</dbReference>
<evidence type="ECO:0000256" key="3">
    <source>
        <dbReference type="ARBA" id="ARBA00023163"/>
    </source>
</evidence>
<dbReference type="SMART" id="SM00342">
    <property type="entry name" value="HTH_ARAC"/>
    <property type="match status" value="1"/>
</dbReference>
<evidence type="ECO:0000256" key="1">
    <source>
        <dbReference type="ARBA" id="ARBA00023015"/>
    </source>
</evidence>
<feature type="modified residue" description="4-aspartylphosphate" evidence="4">
    <location>
        <position position="55"/>
    </location>
</feature>
<protein>
    <submittedName>
        <fullName evidence="7">Response regulator</fullName>
    </submittedName>
</protein>
<evidence type="ECO:0000256" key="4">
    <source>
        <dbReference type="PROSITE-ProRule" id="PRU00169"/>
    </source>
</evidence>
<organism evidence="7 8">
    <name type="scientific">Paenibacillus whitsoniae</name>
    <dbReference type="NCBI Taxonomy" id="2496558"/>
    <lineage>
        <taxon>Bacteria</taxon>
        <taxon>Bacillati</taxon>
        <taxon>Bacillota</taxon>
        <taxon>Bacilli</taxon>
        <taxon>Bacillales</taxon>
        <taxon>Paenibacillaceae</taxon>
        <taxon>Paenibacillus</taxon>
    </lineage>
</organism>
<feature type="domain" description="Response regulatory" evidence="6">
    <location>
        <begin position="3"/>
        <end position="120"/>
    </location>
</feature>
<dbReference type="SMART" id="SM00448">
    <property type="entry name" value="REC"/>
    <property type="match status" value="1"/>
</dbReference>
<dbReference type="SUPFAM" id="SSF52172">
    <property type="entry name" value="CheY-like"/>
    <property type="match status" value="1"/>
</dbReference>
<dbReference type="CDD" id="cd17536">
    <property type="entry name" value="REC_YesN-like"/>
    <property type="match status" value="1"/>
</dbReference>
<dbReference type="InterPro" id="IPR009057">
    <property type="entry name" value="Homeodomain-like_sf"/>
</dbReference>
<keyword evidence="1" id="KW-0805">Transcription regulation</keyword>
<feature type="domain" description="HTH araC/xylS-type" evidence="5">
    <location>
        <begin position="427"/>
        <end position="525"/>
    </location>
</feature>
<dbReference type="OrthoDB" id="1974963at2"/>
<dbReference type="InterPro" id="IPR018060">
    <property type="entry name" value="HTH_AraC"/>
</dbReference>
<dbReference type="InterPro" id="IPR020449">
    <property type="entry name" value="Tscrpt_reg_AraC-type_HTH"/>
</dbReference>
<comment type="caution">
    <text evidence="7">The sequence shown here is derived from an EMBL/GenBank/DDBJ whole genome shotgun (WGS) entry which is preliminary data.</text>
</comment>
<dbReference type="EMBL" id="RXHU01000015">
    <property type="protein sequence ID" value="RTE10878.1"/>
    <property type="molecule type" value="Genomic_DNA"/>
</dbReference>
<dbReference type="InterPro" id="IPR001789">
    <property type="entry name" value="Sig_transdc_resp-reg_receiver"/>
</dbReference>
<sequence>MFSVLIVDDEQIAVESIQFGLNWSEFGISSVHTAYSVRQAKQIFENHQIDILLCDIEMPQASGLDLLAWVRERFPKTETIFLTSHADFSYAKQAIQLGSLDYMLKPILFEELGVVIGKATEKISKESELNEYSQYGKYWFQHQPLLIERFWLDIINQTIPSNPEAVRKAAEERNIPYADEMSFYPVLIRVQRWHKSVSLRDKKILEYALKNSAEELIIKEQQNGMLIAMGADTLLAILTVEAGTQEDLKQACQNYIASCHQYFFCDLSCYMGDEVVGHEMTTMVFKLMELDKDNVAYDNRVFLSNEAQIAEGSGKLPDMSLWAVLLKEGATEKVLAEAAHFFEQFNVKERLNAQLLHQFYQNFQQMLHYLLQTKGIQAHQLLSEHETMELSANATRSVTDLLQWIRHVVGKAMNYMAVVEQSQSVVGKVIAYIKQHISEELSRDDIAGYVYLNPDYLARIFKKETGLIISDYLIQERVKIAQELLTNTDMPVAAIASRIGYSNFSYFSRVFKKVTDLNPAEYRLKYHTGQNVSKSRLSENEKS</sequence>
<evidence type="ECO:0000256" key="2">
    <source>
        <dbReference type="ARBA" id="ARBA00023125"/>
    </source>
</evidence>
<dbReference type="GO" id="GO:0003700">
    <property type="term" value="F:DNA-binding transcription factor activity"/>
    <property type="evidence" value="ECO:0007669"/>
    <property type="project" value="InterPro"/>
</dbReference>
<dbReference type="RefSeq" id="WP_126140341.1">
    <property type="nucleotide sequence ID" value="NZ_RXHU01000015.1"/>
</dbReference>
<dbReference type="Gene3D" id="1.10.10.60">
    <property type="entry name" value="Homeodomain-like"/>
    <property type="match status" value="2"/>
</dbReference>
<accession>A0A3S0A6P4</accession>
<name>A0A3S0A6P4_9BACL</name>
<dbReference type="Pfam" id="PF12833">
    <property type="entry name" value="HTH_18"/>
    <property type="match status" value="1"/>
</dbReference>
<dbReference type="Proteomes" id="UP000276128">
    <property type="component" value="Unassembled WGS sequence"/>
</dbReference>
<dbReference type="PANTHER" id="PTHR43280:SF2">
    <property type="entry name" value="HTH-TYPE TRANSCRIPTIONAL REGULATOR EXSA"/>
    <property type="match status" value="1"/>
</dbReference>
<dbReference type="Gene3D" id="3.40.50.2300">
    <property type="match status" value="1"/>
</dbReference>
<dbReference type="PROSITE" id="PS00041">
    <property type="entry name" value="HTH_ARAC_FAMILY_1"/>
    <property type="match status" value="1"/>
</dbReference>
<dbReference type="PROSITE" id="PS50110">
    <property type="entry name" value="RESPONSE_REGULATORY"/>
    <property type="match status" value="1"/>
</dbReference>
<dbReference type="GO" id="GO:0043565">
    <property type="term" value="F:sequence-specific DNA binding"/>
    <property type="evidence" value="ECO:0007669"/>
    <property type="project" value="InterPro"/>
</dbReference>
<dbReference type="GO" id="GO:0000160">
    <property type="term" value="P:phosphorelay signal transduction system"/>
    <property type="evidence" value="ECO:0007669"/>
    <property type="project" value="InterPro"/>
</dbReference>
<dbReference type="InterPro" id="IPR018062">
    <property type="entry name" value="HTH_AraC-typ_CS"/>
</dbReference>
<dbReference type="SUPFAM" id="SSF46689">
    <property type="entry name" value="Homeodomain-like"/>
    <property type="match status" value="2"/>
</dbReference>